<proteinExistence type="predicted"/>
<reference evidence="1 2" key="1">
    <citation type="journal article" date="2018" name="Sci. Rep.">
        <title>Comparative analysis of the Pocillopora damicornis genome highlights role of immune system in coral evolution.</title>
        <authorList>
            <person name="Cunning R."/>
            <person name="Bay R.A."/>
            <person name="Gillette P."/>
            <person name="Baker A.C."/>
            <person name="Traylor-Knowles N."/>
        </authorList>
    </citation>
    <scope>NUCLEOTIDE SEQUENCE [LARGE SCALE GENOMIC DNA]</scope>
    <source>
        <strain evidence="1">RSMAS</strain>
        <tissue evidence="1">Whole animal</tissue>
    </source>
</reference>
<dbReference type="EMBL" id="RCHS01001119">
    <property type="protein sequence ID" value="RMX55154.1"/>
    <property type="molecule type" value="Genomic_DNA"/>
</dbReference>
<name>A0A3M6UNP8_POCDA</name>
<sequence length="224" mass="25790">MDKLPMSPQMKEILLSLKKTRFKQGTFQDSERNRVRSFKEDEKYLSISLSKESFQNGKIFPGNSREKEEYIQRESCTSSRGAVFQRRGSWIVPKHILSRSNTVAVLPLQKPGATRCSSTSFEESDEVLRPEANWLLEIHSADKVKGNFEKRLKPTSASVTKKPSSSDLFQRHSLGQTKTWRVEGKAFSAVLKRGATHPKIENMWEHLADQRKLLINKWLSPQNR</sequence>
<evidence type="ECO:0000313" key="1">
    <source>
        <dbReference type="EMBL" id="RMX55154.1"/>
    </source>
</evidence>
<accession>A0A3M6UNP8</accession>
<comment type="caution">
    <text evidence="1">The sequence shown here is derived from an EMBL/GenBank/DDBJ whole genome shotgun (WGS) entry which is preliminary data.</text>
</comment>
<evidence type="ECO:0000313" key="2">
    <source>
        <dbReference type="Proteomes" id="UP000275408"/>
    </source>
</evidence>
<gene>
    <name evidence="1" type="ORF">pdam_00007419</name>
</gene>
<protein>
    <submittedName>
        <fullName evidence="1">Uncharacterized protein</fullName>
    </submittedName>
</protein>
<dbReference type="AlphaFoldDB" id="A0A3M6UNP8"/>
<dbReference type="Proteomes" id="UP000275408">
    <property type="component" value="Unassembled WGS sequence"/>
</dbReference>
<keyword evidence="2" id="KW-1185">Reference proteome</keyword>
<organism evidence="1 2">
    <name type="scientific">Pocillopora damicornis</name>
    <name type="common">Cauliflower coral</name>
    <name type="synonym">Millepora damicornis</name>
    <dbReference type="NCBI Taxonomy" id="46731"/>
    <lineage>
        <taxon>Eukaryota</taxon>
        <taxon>Metazoa</taxon>
        <taxon>Cnidaria</taxon>
        <taxon>Anthozoa</taxon>
        <taxon>Hexacorallia</taxon>
        <taxon>Scleractinia</taxon>
        <taxon>Astrocoeniina</taxon>
        <taxon>Pocilloporidae</taxon>
        <taxon>Pocillopora</taxon>
    </lineage>
</organism>